<accession>A0A1Z4LSD0</accession>
<evidence type="ECO:0000313" key="1">
    <source>
        <dbReference type="EMBL" id="BAY84071.1"/>
    </source>
</evidence>
<protein>
    <submittedName>
        <fullName evidence="1">Uncharacterized protein</fullName>
    </submittedName>
</protein>
<reference evidence="1 2" key="1">
    <citation type="submission" date="2017-06" db="EMBL/GenBank/DDBJ databases">
        <title>Genome sequencing of cyanobaciteial culture collection at National Institute for Environmental Studies (NIES).</title>
        <authorList>
            <person name="Hirose Y."/>
            <person name="Shimura Y."/>
            <person name="Fujisawa T."/>
            <person name="Nakamura Y."/>
            <person name="Kawachi M."/>
        </authorList>
    </citation>
    <scope>NUCLEOTIDE SEQUENCE [LARGE SCALE GENOMIC DNA]</scope>
    <source>
        <strain evidence="1 2">NIES-267</strain>
    </source>
</reference>
<name>A0A1Z4LSD0_9CYAN</name>
<dbReference type="EMBL" id="AP018227">
    <property type="protein sequence ID" value="BAY84071.1"/>
    <property type="molecule type" value="Genomic_DNA"/>
</dbReference>
<organism evidence="1 2">
    <name type="scientific">Calothrix parasitica NIES-267</name>
    <dbReference type="NCBI Taxonomy" id="1973488"/>
    <lineage>
        <taxon>Bacteria</taxon>
        <taxon>Bacillati</taxon>
        <taxon>Cyanobacteriota</taxon>
        <taxon>Cyanophyceae</taxon>
        <taxon>Nostocales</taxon>
        <taxon>Calotrichaceae</taxon>
        <taxon>Calothrix</taxon>
    </lineage>
</organism>
<evidence type="ECO:0000313" key="2">
    <source>
        <dbReference type="Proteomes" id="UP000218418"/>
    </source>
</evidence>
<proteinExistence type="predicted"/>
<gene>
    <name evidence="1" type="ORF">NIES267_35670</name>
</gene>
<sequence length="90" mass="10133">MGASQFCNFTKILIVIANAAKRNEAIAKSSYCDCFASFHYARNDKLYFSTFGMLPSQLSITNYSFIKLASIKESNVSTLALWSRKENKCL</sequence>
<keyword evidence="2" id="KW-1185">Reference proteome</keyword>
<dbReference type="AlphaFoldDB" id="A0A1Z4LSD0"/>
<dbReference type="Proteomes" id="UP000218418">
    <property type="component" value="Chromosome"/>
</dbReference>